<organism evidence="1">
    <name type="scientific">marine sediment metagenome</name>
    <dbReference type="NCBI Taxonomy" id="412755"/>
    <lineage>
        <taxon>unclassified sequences</taxon>
        <taxon>metagenomes</taxon>
        <taxon>ecological metagenomes</taxon>
    </lineage>
</organism>
<proteinExistence type="predicted"/>
<feature type="non-terminal residue" evidence="1">
    <location>
        <position position="1"/>
    </location>
</feature>
<reference evidence="1" key="1">
    <citation type="journal article" date="2014" name="Front. Microbiol.">
        <title>High frequency of phylogenetically diverse reductive dehalogenase-homologous genes in deep subseafloor sedimentary metagenomes.</title>
        <authorList>
            <person name="Kawai M."/>
            <person name="Futagami T."/>
            <person name="Toyoda A."/>
            <person name="Takaki Y."/>
            <person name="Nishi S."/>
            <person name="Hori S."/>
            <person name="Arai W."/>
            <person name="Tsubouchi T."/>
            <person name="Morono Y."/>
            <person name="Uchiyama I."/>
            <person name="Ito T."/>
            <person name="Fujiyama A."/>
            <person name="Inagaki F."/>
            <person name="Takami H."/>
        </authorList>
    </citation>
    <scope>NUCLEOTIDE SEQUENCE</scope>
    <source>
        <strain evidence="1">Expedition CK06-06</strain>
    </source>
</reference>
<accession>X1HLE6</accession>
<name>X1HLE6_9ZZZZ</name>
<protein>
    <submittedName>
        <fullName evidence="1">Uncharacterized protein</fullName>
    </submittedName>
</protein>
<sequence>TEIKYDMKSVEKKRPKAKHIRSIFDPMIDAFIESGHTLVEIAIEDKKPGYMVTQLKNRIKRRELEIDIEVSHGGGFVYLEKKE</sequence>
<comment type="caution">
    <text evidence="1">The sequence shown here is derived from an EMBL/GenBank/DDBJ whole genome shotgun (WGS) entry which is preliminary data.</text>
</comment>
<dbReference type="EMBL" id="BARU01027093">
    <property type="protein sequence ID" value="GAH70307.1"/>
    <property type="molecule type" value="Genomic_DNA"/>
</dbReference>
<evidence type="ECO:0000313" key="1">
    <source>
        <dbReference type="EMBL" id="GAH70307.1"/>
    </source>
</evidence>
<gene>
    <name evidence="1" type="ORF">S03H2_43431</name>
</gene>
<dbReference type="AlphaFoldDB" id="X1HLE6"/>